<evidence type="ECO:0000256" key="4">
    <source>
        <dbReference type="PIRSR" id="PIRSR617939-2"/>
    </source>
</evidence>
<dbReference type="Gene3D" id="3.10.490.10">
    <property type="entry name" value="Gamma-glutamyl cyclotransferase-like"/>
    <property type="match status" value="1"/>
</dbReference>
<keyword evidence="7" id="KW-1185">Reference proteome</keyword>
<evidence type="ECO:0000313" key="6">
    <source>
        <dbReference type="EMBL" id="KAK2593753.1"/>
    </source>
</evidence>
<sequence>MAPKREDSNLSQDSTITIVPDRHEVLYFAYGSNLSTEQMRQRCPDSTPLGLAYMQGWKWLINERGYANVVRIPDSTSVPAAAASDNNVDGKGKGGSEEKNRVYGLLYFLPQGDEAKLDVYEGYDWAYGKQMCDARMILDDQRKQLDIPVKVLVYVDENNVKESDPKDEYVLRMERGIEDAVSNWCLDEEYANTVMRRFWKKM</sequence>
<gene>
    <name evidence="6" type="ORF">QQS21_008514</name>
</gene>
<feature type="active site" description="Proton acceptor" evidence="3">
    <location>
        <position position="121"/>
    </location>
</feature>
<dbReference type="Pfam" id="PF06094">
    <property type="entry name" value="GGACT"/>
    <property type="match status" value="1"/>
</dbReference>
<dbReference type="GO" id="GO:0003839">
    <property type="term" value="F:gamma-glutamylcyclotransferase activity"/>
    <property type="evidence" value="ECO:0007669"/>
    <property type="project" value="UniProtKB-EC"/>
</dbReference>
<dbReference type="InterPro" id="IPR017939">
    <property type="entry name" value="G-Glutamylcylcotransferase"/>
</dbReference>
<dbReference type="InterPro" id="IPR036568">
    <property type="entry name" value="GGCT-like_sf"/>
</dbReference>
<dbReference type="Proteomes" id="UP001251528">
    <property type="component" value="Unassembled WGS sequence"/>
</dbReference>
<keyword evidence="2" id="KW-0456">Lyase</keyword>
<evidence type="ECO:0000259" key="5">
    <source>
        <dbReference type="Pfam" id="PF06094"/>
    </source>
</evidence>
<accession>A0AAJ0CIN5</accession>
<feature type="binding site" evidence="4">
    <location>
        <begin position="27"/>
        <end position="32"/>
    </location>
    <ligand>
        <name>substrate</name>
    </ligand>
</feature>
<proteinExistence type="predicted"/>
<comment type="caution">
    <text evidence="6">The sequence shown here is derived from an EMBL/GenBank/DDBJ whole genome shotgun (WGS) entry which is preliminary data.</text>
</comment>
<dbReference type="SUPFAM" id="SSF110857">
    <property type="entry name" value="Gamma-glutamyl cyclotransferase-like"/>
    <property type="match status" value="1"/>
</dbReference>
<name>A0AAJ0CIN5_9HYPO</name>
<protein>
    <recommendedName>
        <fullName evidence="1">gamma-glutamylcyclotransferase</fullName>
        <ecNumber evidence="1">4.3.2.9</ecNumber>
    </recommendedName>
</protein>
<dbReference type="PANTHER" id="PTHR12935">
    <property type="entry name" value="GAMMA-GLUTAMYLCYCLOTRANSFERASE"/>
    <property type="match status" value="1"/>
</dbReference>
<dbReference type="InterPro" id="IPR009288">
    <property type="entry name" value="AIG2-like_dom"/>
</dbReference>
<evidence type="ECO:0000256" key="2">
    <source>
        <dbReference type="ARBA" id="ARBA00023239"/>
    </source>
</evidence>
<dbReference type="InterPro" id="IPR013024">
    <property type="entry name" value="GGCT-like"/>
</dbReference>
<dbReference type="AlphaFoldDB" id="A0AAJ0CIN5"/>
<evidence type="ECO:0000256" key="3">
    <source>
        <dbReference type="PIRSR" id="PIRSR617939-1"/>
    </source>
</evidence>
<dbReference type="EC" id="4.3.2.9" evidence="1"/>
<organism evidence="6 7">
    <name type="scientific">Conoideocrella luteorostrata</name>
    <dbReference type="NCBI Taxonomy" id="1105319"/>
    <lineage>
        <taxon>Eukaryota</taxon>
        <taxon>Fungi</taxon>
        <taxon>Dikarya</taxon>
        <taxon>Ascomycota</taxon>
        <taxon>Pezizomycotina</taxon>
        <taxon>Sordariomycetes</taxon>
        <taxon>Hypocreomycetidae</taxon>
        <taxon>Hypocreales</taxon>
        <taxon>Clavicipitaceae</taxon>
        <taxon>Conoideocrella</taxon>
    </lineage>
</organism>
<dbReference type="CDD" id="cd06661">
    <property type="entry name" value="GGCT_like"/>
    <property type="match status" value="1"/>
</dbReference>
<evidence type="ECO:0000313" key="7">
    <source>
        <dbReference type="Proteomes" id="UP001251528"/>
    </source>
</evidence>
<feature type="domain" description="Gamma-glutamylcyclotransferase AIG2-like" evidence="5">
    <location>
        <begin position="27"/>
        <end position="158"/>
    </location>
</feature>
<dbReference type="EMBL" id="JASWJB010000196">
    <property type="protein sequence ID" value="KAK2593753.1"/>
    <property type="molecule type" value="Genomic_DNA"/>
</dbReference>
<reference evidence="6" key="1">
    <citation type="submission" date="2023-06" db="EMBL/GenBank/DDBJ databases">
        <title>Conoideocrella luteorostrata (Hypocreales: Clavicipitaceae), a potential biocontrol fungus for elongate hemlock scale in United States Christmas tree production areas.</title>
        <authorList>
            <person name="Barrett H."/>
            <person name="Lovett B."/>
            <person name="Macias A.M."/>
            <person name="Stajich J.E."/>
            <person name="Kasson M.T."/>
        </authorList>
    </citation>
    <scope>NUCLEOTIDE SEQUENCE</scope>
    <source>
        <strain evidence="6">ARSEF 14590</strain>
    </source>
</reference>
<dbReference type="PANTHER" id="PTHR12935:SF0">
    <property type="entry name" value="GAMMA-GLUTAMYLCYCLOTRANSFERASE"/>
    <property type="match status" value="1"/>
</dbReference>
<evidence type="ECO:0000256" key="1">
    <source>
        <dbReference type="ARBA" id="ARBA00012346"/>
    </source>
</evidence>